<reference evidence="1 2" key="1">
    <citation type="journal article" date="2020" name="Mol. Biol. Evol.">
        <title>Distinct Expression and Methylation Patterns for Genes with Different Fates following a Single Whole-Genome Duplication in Flowering Plants.</title>
        <authorList>
            <person name="Shi T."/>
            <person name="Rahmani R.S."/>
            <person name="Gugger P.F."/>
            <person name="Wang M."/>
            <person name="Li H."/>
            <person name="Zhang Y."/>
            <person name="Li Z."/>
            <person name="Wang Q."/>
            <person name="Van de Peer Y."/>
            <person name="Marchal K."/>
            <person name="Chen J."/>
        </authorList>
    </citation>
    <scope>NUCLEOTIDE SEQUENCE [LARGE SCALE GENOMIC DNA]</scope>
    <source>
        <tissue evidence="1">Leaf</tissue>
    </source>
</reference>
<protein>
    <submittedName>
        <fullName evidence="1">Uncharacterized protein</fullName>
    </submittedName>
</protein>
<keyword evidence="2" id="KW-1185">Reference proteome</keyword>
<name>A0A822XFM8_NELNU</name>
<proteinExistence type="predicted"/>
<dbReference type="Proteomes" id="UP000607653">
    <property type="component" value="Unassembled WGS sequence"/>
</dbReference>
<organism evidence="1 2">
    <name type="scientific">Nelumbo nucifera</name>
    <name type="common">Sacred lotus</name>
    <dbReference type="NCBI Taxonomy" id="4432"/>
    <lineage>
        <taxon>Eukaryota</taxon>
        <taxon>Viridiplantae</taxon>
        <taxon>Streptophyta</taxon>
        <taxon>Embryophyta</taxon>
        <taxon>Tracheophyta</taxon>
        <taxon>Spermatophyta</taxon>
        <taxon>Magnoliopsida</taxon>
        <taxon>Proteales</taxon>
        <taxon>Nelumbonaceae</taxon>
        <taxon>Nelumbo</taxon>
    </lineage>
</organism>
<comment type="caution">
    <text evidence="1">The sequence shown here is derived from an EMBL/GenBank/DDBJ whole genome shotgun (WGS) entry which is preliminary data.</text>
</comment>
<accession>A0A822XFM8</accession>
<gene>
    <name evidence="1" type="ORF">HUJ06_019282</name>
</gene>
<dbReference type="EMBL" id="DUZY01000001">
    <property type="protein sequence ID" value="DAD17819.1"/>
    <property type="molecule type" value="Genomic_DNA"/>
</dbReference>
<sequence length="116" mass="13386">MNNWKDKEFPVEFMRQYTDNEFIINGCYNGLLCICLSCSLETTYTYNPITKECVSLPESDSDSNLDLEDIVPPKIDFGVDSTRKKYKVLRVQCLGVDMILDMYQFKSEIITLGENS</sequence>
<dbReference type="AlphaFoldDB" id="A0A822XFM8"/>
<evidence type="ECO:0000313" key="2">
    <source>
        <dbReference type="Proteomes" id="UP000607653"/>
    </source>
</evidence>
<evidence type="ECO:0000313" key="1">
    <source>
        <dbReference type="EMBL" id="DAD17819.1"/>
    </source>
</evidence>